<evidence type="ECO:0000256" key="1">
    <source>
        <dbReference type="SAM" id="MobiDB-lite"/>
    </source>
</evidence>
<dbReference type="Proteomes" id="UP000028582">
    <property type="component" value="Unassembled WGS sequence"/>
</dbReference>
<dbReference type="EMBL" id="ANJA01000624">
    <property type="protein sequence ID" value="ETO82869.1"/>
    <property type="molecule type" value="Genomic_DNA"/>
</dbReference>
<accession>A0A081AVF8</accession>
<feature type="compositionally biased region" description="Basic and acidic residues" evidence="1">
    <location>
        <begin position="26"/>
        <end position="35"/>
    </location>
</feature>
<feature type="compositionally biased region" description="Gly residues" evidence="1">
    <location>
        <begin position="36"/>
        <end position="48"/>
    </location>
</feature>
<proteinExistence type="predicted"/>
<reference evidence="2 3" key="1">
    <citation type="submission" date="2013-11" db="EMBL/GenBank/DDBJ databases">
        <title>The Genome Sequence of Phytophthora parasitica P1976.</title>
        <authorList>
            <consortium name="The Broad Institute Genomics Platform"/>
            <person name="Russ C."/>
            <person name="Tyler B."/>
            <person name="Panabieres F."/>
            <person name="Shan W."/>
            <person name="Tripathy S."/>
            <person name="Grunwald N."/>
            <person name="Machado M."/>
            <person name="Johnson C.S."/>
            <person name="Walker B."/>
            <person name="Young S."/>
            <person name="Zeng Q."/>
            <person name="Gargeya S."/>
            <person name="Fitzgerald M."/>
            <person name="Haas B."/>
            <person name="Abouelleil A."/>
            <person name="Allen A.W."/>
            <person name="Alvarado L."/>
            <person name="Arachchi H.M."/>
            <person name="Berlin A.M."/>
            <person name="Chapman S.B."/>
            <person name="Gainer-Dewar J."/>
            <person name="Goldberg J."/>
            <person name="Griggs A."/>
            <person name="Gujja S."/>
            <person name="Hansen M."/>
            <person name="Howarth C."/>
            <person name="Imamovic A."/>
            <person name="Ireland A."/>
            <person name="Larimer J."/>
            <person name="McCowan C."/>
            <person name="Murphy C."/>
            <person name="Pearson M."/>
            <person name="Poon T.W."/>
            <person name="Priest M."/>
            <person name="Roberts A."/>
            <person name="Saif S."/>
            <person name="Shea T."/>
            <person name="Sisk P."/>
            <person name="Sykes S."/>
            <person name="Wortman J."/>
            <person name="Nusbaum C."/>
            <person name="Birren B."/>
        </authorList>
    </citation>
    <scope>NUCLEOTIDE SEQUENCE [LARGE SCALE GENOMIC DNA]</scope>
    <source>
        <strain evidence="2 3">P1976</strain>
    </source>
</reference>
<organism evidence="2 3">
    <name type="scientific">Phytophthora nicotianae P1976</name>
    <dbReference type="NCBI Taxonomy" id="1317066"/>
    <lineage>
        <taxon>Eukaryota</taxon>
        <taxon>Sar</taxon>
        <taxon>Stramenopiles</taxon>
        <taxon>Oomycota</taxon>
        <taxon>Peronosporomycetes</taxon>
        <taxon>Peronosporales</taxon>
        <taxon>Peronosporaceae</taxon>
        <taxon>Phytophthora</taxon>
    </lineage>
</organism>
<evidence type="ECO:0000313" key="2">
    <source>
        <dbReference type="EMBL" id="ETO82869.1"/>
    </source>
</evidence>
<evidence type="ECO:0000313" key="3">
    <source>
        <dbReference type="Proteomes" id="UP000028582"/>
    </source>
</evidence>
<protein>
    <submittedName>
        <fullName evidence="2">Uncharacterized protein</fullName>
    </submittedName>
</protein>
<dbReference type="AlphaFoldDB" id="A0A081AVF8"/>
<gene>
    <name evidence="2" type="ORF">F444_03046</name>
</gene>
<sequence>MSTSIISCGVAAGLPGDDGGLSTDSGDDHGGHRGDQGGSGGARRGGSGGRDRGYSNRVGGSRGDAVVITVAAAGGITKEEHPNNDNTWIHSYPRRWRHHHRHPAPTIPTIVESRPKTNKLEVNEFAGMEGEKVVASIEAAKQVQHR</sequence>
<comment type="caution">
    <text evidence="2">The sequence shown here is derived from an EMBL/GenBank/DDBJ whole genome shotgun (WGS) entry which is preliminary data.</text>
</comment>
<feature type="region of interest" description="Disordered" evidence="1">
    <location>
        <begin position="1"/>
        <end position="64"/>
    </location>
</feature>
<name>A0A081AVF8_PHYNI</name>